<proteinExistence type="predicted"/>
<accession>A0ABW5KRT0</accession>
<protein>
    <submittedName>
        <fullName evidence="3">Fibronectin type III domain-containing protein</fullName>
    </submittedName>
</protein>
<dbReference type="CDD" id="cd00063">
    <property type="entry name" value="FN3"/>
    <property type="match status" value="1"/>
</dbReference>
<gene>
    <name evidence="3" type="ORF">ACFSQP_01330</name>
</gene>
<comment type="caution">
    <text evidence="3">The sequence shown here is derived from an EMBL/GenBank/DDBJ whole genome shotgun (WGS) entry which is preliminary data.</text>
</comment>
<sequence length="339" mass="36560">MKKITVNFFVLMFFAGISFGISQTLNQAANWPNSEWTLTGSFNSLGLISNPTVSGNSFTYDDDTSGNGSSDTLILTSPVIDLTAANDAGENWVSVSGEYIFRSLGEPFRIEVYDADAMTWSVLQNFTGNSDNTDFQTCTGVSAYTSPILDISGFTATQLAGFQYRFYYIDTSNNGTWLWGFCLTSPTIVSAAPPVCLDPSALNIGLVTDTTAELGWTENGEATIWNIEIVNVTAGNTVTGTATNTGVSNPFTITGLTANTTYEYYVQADCGGGETSAWVGPFSFTTLCEAVTTFPWTEDFESISTPDLPSCWNYINNNSDTDFWKTFDTYGTSSSNAAG</sequence>
<organism evidence="3 4">
    <name type="scientific">Bizionia sediminis</name>
    <dbReference type="NCBI Taxonomy" id="1737064"/>
    <lineage>
        <taxon>Bacteria</taxon>
        <taxon>Pseudomonadati</taxon>
        <taxon>Bacteroidota</taxon>
        <taxon>Flavobacteriia</taxon>
        <taxon>Flavobacteriales</taxon>
        <taxon>Flavobacteriaceae</taxon>
        <taxon>Bizionia</taxon>
    </lineage>
</organism>
<dbReference type="InterPro" id="IPR036116">
    <property type="entry name" value="FN3_sf"/>
</dbReference>
<keyword evidence="4" id="KW-1185">Reference proteome</keyword>
<dbReference type="InterPro" id="IPR013783">
    <property type="entry name" value="Ig-like_fold"/>
</dbReference>
<dbReference type="Proteomes" id="UP001597472">
    <property type="component" value="Unassembled WGS sequence"/>
</dbReference>
<dbReference type="SUPFAM" id="SSF49265">
    <property type="entry name" value="Fibronectin type III"/>
    <property type="match status" value="1"/>
</dbReference>
<evidence type="ECO:0000313" key="4">
    <source>
        <dbReference type="Proteomes" id="UP001597472"/>
    </source>
</evidence>
<name>A0ABW5KRT0_9FLAO</name>
<keyword evidence="1" id="KW-0732">Signal</keyword>
<dbReference type="InterPro" id="IPR003961">
    <property type="entry name" value="FN3_dom"/>
</dbReference>
<dbReference type="EMBL" id="JBHULS010000001">
    <property type="protein sequence ID" value="MFD2550446.1"/>
    <property type="molecule type" value="Genomic_DNA"/>
</dbReference>
<evidence type="ECO:0000259" key="2">
    <source>
        <dbReference type="PROSITE" id="PS50853"/>
    </source>
</evidence>
<dbReference type="SMART" id="SM00060">
    <property type="entry name" value="FN3"/>
    <property type="match status" value="1"/>
</dbReference>
<feature type="signal peptide" evidence="1">
    <location>
        <begin position="1"/>
        <end position="20"/>
    </location>
</feature>
<feature type="non-terminal residue" evidence="3">
    <location>
        <position position="339"/>
    </location>
</feature>
<dbReference type="RefSeq" id="WP_376891226.1">
    <property type="nucleotide sequence ID" value="NZ_JBHULS010000001.1"/>
</dbReference>
<reference evidence="4" key="1">
    <citation type="journal article" date="2019" name="Int. J. Syst. Evol. Microbiol.">
        <title>The Global Catalogue of Microorganisms (GCM) 10K type strain sequencing project: providing services to taxonomists for standard genome sequencing and annotation.</title>
        <authorList>
            <consortium name="The Broad Institute Genomics Platform"/>
            <consortium name="The Broad Institute Genome Sequencing Center for Infectious Disease"/>
            <person name="Wu L."/>
            <person name="Ma J."/>
        </authorList>
    </citation>
    <scope>NUCLEOTIDE SEQUENCE [LARGE SCALE GENOMIC DNA]</scope>
    <source>
        <strain evidence="4">KCTC 42587</strain>
    </source>
</reference>
<dbReference type="PROSITE" id="PS50853">
    <property type="entry name" value="FN3"/>
    <property type="match status" value="1"/>
</dbReference>
<dbReference type="Pfam" id="PF00041">
    <property type="entry name" value="fn3"/>
    <property type="match status" value="1"/>
</dbReference>
<feature type="domain" description="Fibronectin type-III" evidence="2">
    <location>
        <begin position="198"/>
        <end position="289"/>
    </location>
</feature>
<feature type="chain" id="PRO_5045655176" evidence="1">
    <location>
        <begin position="21"/>
        <end position="339"/>
    </location>
</feature>
<evidence type="ECO:0000313" key="3">
    <source>
        <dbReference type="EMBL" id="MFD2550446.1"/>
    </source>
</evidence>
<dbReference type="Gene3D" id="2.60.40.10">
    <property type="entry name" value="Immunoglobulins"/>
    <property type="match status" value="1"/>
</dbReference>
<evidence type="ECO:0000256" key="1">
    <source>
        <dbReference type="SAM" id="SignalP"/>
    </source>
</evidence>